<evidence type="ECO:0000313" key="16">
    <source>
        <dbReference type="Proteomes" id="UP000807115"/>
    </source>
</evidence>
<dbReference type="FunFam" id="1.20.120.1080:FF:000001">
    <property type="entry name" value="Pre-mRNA-splicing factor ATP-dependent RNA helicase"/>
    <property type="match status" value="1"/>
</dbReference>
<proteinExistence type="predicted"/>
<comment type="caution">
    <text evidence="15">The sequence shown here is derived from an EMBL/GenBank/DDBJ whole genome shotgun (WGS) entry which is preliminary data.</text>
</comment>
<dbReference type="Pfam" id="PF00271">
    <property type="entry name" value="Helicase_C"/>
    <property type="match status" value="1"/>
</dbReference>
<evidence type="ECO:0000256" key="11">
    <source>
        <dbReference type="SAM" id="MobiDB-lite"/>
    </source>
</evidence>
<dbReference type="CDD" id="cd18791">
    <property type="entry name" value="SF2_C_RHA"/>
    <property type="match status" value="1"/>
</dbReference>
<evidence type="ECO:0000259" key="12">
    <source>
        <dbReference type="PROSITE" id="PS50126"/>
    </source>
</evidence>
<dbReference type="CDD" id="cd17971">
    <property type="entry name" value="DEXHc_DHX8"/>
    <property type="match status" value="1"/>
</dbReference>
<dbReference type="InterPro" id="IPR044762">
    <property type="entry name" value="DHX8/Prp22_DEXHc"/>
</dbReference>
<evidence type="ECO:0000256" key="4">
    <source>
        <dbReference type="ARBA" id="ARBA00022741"/>
    </source>
</evidence>
<dbReference type="SMART" id="SM00316">
    <property type="entry name" value="S1"/>
    <property type="match status" value="1"/>
</dbReference>
<dbReference type="GO" id="GO:0005524">
    <property type="term" value="F:ATP binding"/>
    <property type="evidence" value="ECO:0007669"/>
    <property type="project" value="UniProtKB-KW"/>
</dbReference>
<keyword evidence="4" id="KW-0547">Nucleotide-binding</keyword>
<keyword evidence="8" id="KW-0508">mRNA splicing</keyword>
<dbReference type="Pfam" id="PF04408">
    <property type="entry name" value="WHD_HA2"/>
    <property type="match status" value="1"/>
</dbReference>
<evidence type="ECO:0000256" key="10">
    <source>
        <dbReference type="ARBA" id="ARBA00047984"/>
    </source>
</evidence>
<dbReference type="PROSITE" id="PS51192">
    <property type="entry name" value="HELICASE_ATP_BIND_1"/>
    <property type="match status" value="1"/>
</dbReference>
<dbReference type="Pfam" id="PF00270">
    <property type="entry name" value="DEAD"/>
    <property type="match status" value="1"/>
</dbReference>
<accession>A0A921S5D8</accession>
<comment type="subcellular location">
    <subcellularLocation>
        <location evidence="1">Nucleus</location>
    </subcellularLocation>
</comment>
<dbReference type="Proteomes" id="UP000807115">
    <property type="component" value="Chromosome 1"/>
</dbReference>
<organism evidence="15 16">
    <name type="scientific">Sorghum bicolor</name>
    <name type="common">Sorghum</name>
    <name type="synonym">Sorghum vulgare</name>
    <dbReference type="NCBI Taxonomy" id="4558"/>
    <lineage>
        <taxon>Eukaryota</taxon>
        <taxon>Viridiplantae</taxon>
        <taxon>Streptophyta</taxon>
        <taxon>Embryophyta</taxon>
        <taxon>Tracheophyta</taxon>
        <taxon>Spermatophyta</taxon>
        <taxon>Magnoliopsida</taxon>
        <taxon>Liliopsida</taxon>
        <taxon>Poales</taxon>
        <taxon>Poaceae</taxon>
        <taxon>PACMAD clade</taxon>
        <taxon>Panicoideae</taxon>
        <taxon>Andropogonodae</taxon>
        <taxon>Andropogoneae</taxon>
        <taxon>Sorghinae</taxon>
        <taxon>Sorghum</taxon>
    </lineage>
</organism>
<dbReference type="AlphaFoldDB" id="A0A921S5D8"/>
<dbReference type="FunFam" id="3.40.50.300:FF:000191">
    <property type="entry name" value="Pre-mRNA-splicing factor ATP-dependent RNA helicase"/>
    <property type="match status" value="1"/>
</dbReference>
<dbReference type="PANTHER" id="PTHR18934:SF85">
    <property type="entry name" value="ATP-DEPENDENT RNA HELICASE DHX8"/>
    <property type="match status" value="1"/>
</dbReference>
<dbReference type="GO" id="GO:0016787">
    <property type="term" value="F:hydrolase activity"/>
    <property type="evidence" value="ECO:0007669"/>
    <property type="project" value="UniProtKB-KW"/>
</dbReference>
<dbReference type="PROSITE" id="PS00690">
    <property type="entry name" value="DEAH_ATP_HELICASE"/>
    <property type="match status" value="1"/>
</dbReference>
<dbReference type="PROSITE" id="PS51194">
    <property type="entry name" value="HELICASE_CTER"/>
    <property type="match status" value="1"/>
</dbReference>
<evidence type="ECO:0000256" key="6">
    <source>
        <dbReference type="ARBA" id="ARBA00022806"/>
    </source>
</evidence>
<feature type="region of interest" description="Disordered" evidence="11">
    <location>
        <begin position="362"/>
        <end position="395"/>
    </location>
</feature>
<reference evidence="15" key="1">
    <citation type="journal article" date="2019" name="BMC Genomics">
        <title>A new reference genome for Sorghum bicolor reveals high levels of sequence similarity between sweet and grain genotypes: implications for the genetics of sugar metabolism.</title>
        <authorList>
            <person name="Cooper E.A."/>
            <person name="Brenton Z.W."/>
            <person name="Flinn B.S."/>
            <person name="Jenkins J."/>
            <person name="Shu S."/>
            <person name="Flowers D."/>
            <person name="Luo F."/>
            <person name="Wang Y."/>
            <person name="Xia P."/>
            <person name="Barry K."/>
            <person name="Daum C."/>
            <person name="Lipzen A."/>
            <person name="Yoshinaga Y."/>
            <person name="Schmutz J."/>
            <person name="Saski C."/>
            <person name="Vermerris W."/>
            <person name="Kresovich S."/>
        </authorList>
    </citation>
    <scope>NUCLEOTIDE SEQUENCE</scope>
</reference>
<dbReference type="InterPro" id="IPR014001">
    <property type="entry name" value="Helicase_ATP-bd"/>
</dbReference>
<keyword evidence="7" id="KW-0067">ATP-binding</keyword>
<dbReference type="Pfam" id="PF21010">
    <property type="entry name" value="HA2_C"/>
    <property type="match status" value="1"/>
</dbReference>
<dbReference type="InterPro" id="IPR012340">
    <property type="entry name" value="NA-bd_OB-fold"/>
</dbReference>
<dbReference type="FunFam" id="2.40.50.140:FF:000061">
    <property type="entry name" value="ATP-dependent RNA helicase DHX8"/>
    <property type="match status" value="1"/>
</dbReference>
<dbReference type="EMBL" id="CM027680">
    <property type="protein sequence ID" value="KAG0552398.1"/>
    <property type="molecule type" value="Genomic_DNA"/>
</dbReference>
<feature type="domain" description="S1 motif" evidence="12">
    <location>
        <begin position="286"/>
        <end position="356"/>
    </location>
</feature>
<dbReference type="PANTHER" id="PTHR18934">
    <property type="entry name" value="ATP-DEPENDENT RNA HELICASE"/>
    <property type="match status" value="1"/>
</dbReference>
<evidence type="ECO:0000259" key="13">
    <source>
        <dbReference type="PROSITE" id="PS51192"/>
    </source>
</evidence>
<dbReference type="GO" id="GO:0003676">
    <property type="term" value="F:nucleic acid binding"/>
    <property type="evidence" value="ECO:0007669"/>
    <property type="project" value="InterPro"/>
</dbReference>
<dbReference type="GO" id="GO:0005634">
    <property type="term" value="C:nucleus"/>
    <property type="evidence" value="ECO:0007669"/>
    <property type="project" value="UniProtKB-SubCell"/>
</dbReference>
<dbReference type="InterPro" id="IPR027417">
    <property type="entry name" value="P-loop_NTPase"/>
</dbReference>
<dbReference type="GO" id="GO:0003724">
    <property type="term" value="F:RNA helicase activity"/>
    <property type="evidence" value="ECO:0007669"/>
    <property type="project" value="UniProtKB-EC"/>
</dbReference>
<evidence type="ECO:0000313" key="15">
    <source>
        <dbReference type="EMBL" id="KAG0552398.1"/>
    </source>
</evidence>
<dbReference type="SUPFAM" id="SSF52540">
    <property type="entry name" value="P-loop containing nucleoside triphosphate hydrolases"/>
    <property type="match status" value="1"/>
</dbReference>
<evidence type="ECO:0000256" key="2">
    <source>
        <dbReference type="ARBA" id="ARBA00012552"/>
    </source>
</evidence>
<dbReference type="InterPro" id="IPR002464">
    <property type="entry name" value="DNA/RNA_helicase_DEAH_CS"/>
</dbReference>
<dbReference type="InterPro" id="IPR001650">
    <property type="entry name" value="Helicase_C-like"/>
</dbReference>
<dbReference type="SMART" id="SM00487">
    <property type="entry name" value="DEXDc"/>
    <property type="match status" value="1"/>
</dbReference>
<keyword evidence="3" id="KW-0507">mRNA processing</keyword>
<dbReference type="SMART" id="SM00490">
    <property type="entry name" value="HELICc"/>
    <property type="match status" value="1"/>
</dbReference>
<dbReference type="InterPro" id="IPR049588">
    <property type="entry name" value="DHX8_GH2-like"/>
</dbReference>
<dbReference type="InterPro" id="IPR007502">
    <property type="entry name" value="Helicase-assoc_dom"/>
</dbReference>
<dbReference type="Pfam" id="PF00575">
    <property type="entry name" value="S1"/>
    <property type="match status" value="1"/>
</dbReference>
<keyword evidence="5" id="KW-0378">Hydrolase</keyword>
<reference evidence="15" key="2">
    <citation type="submission" date="2020-10" db="EMBL/GenBank/DDBJ databases">
        <authorList>
            <person name="Cooper E.A."/>
            <person name="Brenton Z.W."/>
            <person name="Flinn B.S."/>
            <person name="Jenkins J."/>
            <person name="Shu S."/>
            <person name="Flowers D."/>
            <person name="Luo F."/>
            <person name="Wang Y."/>
            <person name="Xia P."/>
            <person name="Barry K."/>
            <person name="Daum C."/>
            <person name="Lipzen A."/>
            <person name="Yoshinaga Y."/>
            <person name="Schmutz J."/>
            <person name="Saski C."/>
            <person name="Vermerris W."/>
            <person name="Kresovich S."/>
        </authorList>
    </citation>
    <scope>NUCLEOTIDE SEQUENCE</scope>
</reference>
<dbReference type="InterPro" id="IPR011545">
    <property type="entry name" value="DEAD/DEAH_box_helicase_dom"/>
</dbReference>
<gene>
    <name evidence="15" type="ORF">BDA96_01G504200</name>
</gene>
<dbReference type="InterPro" id="IPR003029">
    <property type="entry name" value="S1_domain"/>
</dbReference>
<feature type="domain" description="Helicase C-terminal" evidence="14">
    <location>
        <begin position="780"/>
        <end position="960"/>
    </location>
</feature>
<dbReference type="InterPro" id="IPR011709">
    <property type="entry name" value="DEAD-box_helicase_OB_fold"/>
</dbReference>
<dbReference type="CDD" id="cd21691">
    <property type="entry name" value="GH2-like_DHX8"/>
    <property type="match status" value="1"/>
</dbReference>
<evidence type="ECO:0000256" key="7">
    <source>
        <dbReference type="ARBA" id="ARBA00022840"/>
    </source>
</evidence>
<dbReference type="Pfam" id="PF07717">
    <property type="entry name" value="OB_NTP_bind"/>
    <property type="match status" value="1"/>
</dbReference>
<protein>
    <recommendedName>
        <fullName evidence="2">RNA helicase</fullName>
        <ecNumber evidence="2">3.6.4.13</ecNumber>
    </recommendedName>
</protein>
<dbReference type="SUPFAM" id="SSF50249">
    <property type="entry name" value="Nucleic acid-binding proteins"/>
    <property type="match status" value="1"/>
</dbReference>
<evidence type="ECO:0000256" key="8">
    <source>
        <dbReference type="ARBA" id="ARBA00023187"/>
    </source>
</evidence>
<keyword evidence="9" id="KW-0539">Nucleus</keyword>
<name>A0A921S5D8_SORBI</name>
<evidence type="ECO:0000256" key="1">
    <source>
        <dbReference type="ARBA" id="ARBA00004123"/>
    </source>
</evidence>
<dbReference type="GO" id="GO:0000398">
    <property type="term" value="P:mRNA splicing, via spliceosome"/>
    <property type="evidence" value="ECO:0007669"/>
    <property type="project" value="InterPro"/>
</dbReference>
<dbReference type="EC" id="3.6.4.13" evidence="2"/>
<evidence type="ECO:0000256" key="5">
    <source>
        <dbReference type="ARBA" id="ARBA00022801"/>
    </source>
</evidence>
<evidence type="ECO:0000256" key="9">
    <source>
        <dbReference type="ARBA" id="ARBA00023242"/>
    </source>
</evidence>
<sequence length="1242" mass="140095">MAPAAAEAGPGDDGLRKLEYLSLVSKVCSELETHIGVGDKVLAEFITELGRDSTTVSEFDARLKEKGADFPDYFVRTLLTIIHAILPPTSSNPSSAAVAAGPAGAEAAKFPGLARPDDPDHARNLRLELERDADAAAPAPPRDDRDRRWDGRGRDRGDRDYGRGGRDHDRDRGGRDHDRDRGGRDHDRDRGGRDPDRDRGGLDPDHDRGDRNRDRGRDREYGRDRDRDRGRDRDGDRHQDRDRGRDRDRDWERSRRYADDEEEERGAGRRGREVAASNPSGEPELYQVYRGRVTRVMDTGCFVRLEDVRGGREGLVHVSQMASRRVANAKEVVKRDQEVYVKVVSVKGQKLSLSMRDVDQDTGKDLLPMQRGGDDAPRVNPSGGNGSGMGSGKRLGLSGIVITEEDEAAPTSRRPLKRMSSPERWEAKQLIASGVLDVRDYPMFDEDGDGMMYQEEGAEEELEIELNEDEPAFLQGQSRFSIDMSPVKIFKNPEGSLSRAAALQSALIKERREVREQEQRAMLDSIPKDLNRPWEDPMPDTGERHLAQELRGVGLSAYDMPEWKKEAYGKALTFGQRSKLSLQEQRQSLPIYKLKKELIQAVHDNQVLVVIGETGSGKTTQVTQYLAEAGYTTRGKIGCTQPRRVAAMSVAKRVAEEFGCRLGEEVGYAIRFEDCTGPDTVIKYMTDGMLLREILVDENLSQYSVIMLDEAHERTIHTDVLFGLLKQLIKRRSDMRLIVTSATLDAEKFSGYFFNCNIFTIPGRTFPVEILYTKQPESDYLDAALITVLQIHLTEPEGDILLFLTGQEEIDHACQCLYERMKGLGKDVPELIILPVYSALPSEMQSKIFDPAPPGKRKVVVATNIAEASLTIDGIYYVVDPGFAKINVYNSKQGLDSLVITPISQASAKQRAGRAGRTGPGKCYRLYTESAYRNEMSPTTIPEIQRINLGSTVLNMKAMGINDLLSFDFMDPPAPQALISAMEQLYSLGALDEEGLLTKLGRKMAEFPLDPPLSKMLLASVDLGCSDEILTIIAMIQTGNIFYRPREKQAQADQKRAKFFQPEGDHLTLLAVYEAWKAKNFSGPWCFENFVQSRSLRRAQDVRKQLLTIMDRYKLDVVSAGKNFTKIRKAITAGFFFHAARKDPQEGYRTLVENQPVYIHPSSALFQRQPDWVIYHELVMTTKEYMREVTVIDPKWLVELAPRFYKGADPTKMSKRKRQERIEPLYDRYHEPNSWRLSKRRA</sequence>
<feature type="domain" description="Helicase ATP-binding" evidence="13">
    <location>
        <begin position="599"/>
        <end position="762"/>
    </location>
</feature>
<evidence type="ECO:0000259" key="14">
    <source>
        <dbReference type="PROSITE" id="PS51194"/>
    </source>
</evidence>
<dbReference type="Gene3D" id="2.40.50.140">
    <property type="entry name" value="Nucleic acid-binding proteins"/>
    <property type="match status" value="1"/>
</dbReference>
<dbReference type="InterPro" id="IPR048333">
    <property type="entry name" value="HA2_WH"/>
</dbReference>
<evidence type="ECO:0000256" key="3">
    <source>
        <dbReference type="ARBA" id="ARBA00022664"/>
    </source>
</evidence>
<dbReference type="SMART" id="SM00847">
    <property type="entry name" value="HA2"/>
    <property type="match status" value="1"/>
</dbReference>
<feature type="compositionally biased region" description="Gly residues" evidence="11">
    <location>
        <begin position="383"/>
        <end position="393"/>
    </location>
</feature>
<dbReference type="Gene3D" id="3.40.50.300">
    <property type="entry name" value="P-loop containing nucleotide triphosphate hydrolases"/>
    <property type="match status" value="2"/>
</dbReference>
<feature type="region of interest" description="Disordered" evidence="11">
    <location>
        <begin position="129"/>
        <end position="283"/>
    </location>
</feature>
<comment type="catalytic activity">
    <reaction evidence="10">
        <text>ATP + H2O = ADP + phosphate + H(+)</text>
        <dbReference type="Rhea" id="RHEA:13065"/>
        <dbReference type="ChEBI" id="CHEBI:15377"/>
        <dbReference type="ChEBI" id="CHEBI:15378"/>
        <dbReference type="ChEBI" id="CHEBI:30616"/>
        <dbReference type="ChEBI" id="CHEBI:43474"/>
        <dbReference type="ChEBI" id="CHEBI:456216"/>
        <dbReference type="EC" id="3.6.4.13"/>
    </reaction>
</comment>
<dbReference type="FunFam" id="3.40.50.300:FF:000101">
    <property type="entry name" value="Pre-mRNA-splicing factor ATP-dependent RNA helicase"/>
    <property type="match status" value="1"/>
</dbReference>
<dbReference type="PROSITE" id="PS50126">
    <property type="entry name" value="S1"/>
    <property type="match status" value="1"/>
</dbReference>
<feature type="compositionally biased region" description="Basic and acidic residues" evidence="11">
    <location>
        <begin position="141"/>
        <end position="258"/>
    </location>
</feature>
<dbReference type="InterPro" id="IPR049621">
    <property type="entry name" value="S1_DHX8_helicase"/>
</dbReference>
<keyword evidence="6" id="KW-0347">Helicase</keyword>
<dbReference type="Gene3D" id="1.20.120.1080">
    <property type="match status" value="1"/>
</dbReference>
<dbReference type="CDD" id="cd05684">
    <property type="entry name" value="S1_DHX8_helicase"/>
    <property type="match status" value="1"/>
</dbReference>